<sequence>MDGFEYLVCKALGVGNALYYGGGAAHGVAAAVYAVQICLEVGGAAGVHRDAIICEKLSVHLLAHGRDHRVAVDFYGFAGFHRGAPSGGIRLSQLHPLAQQGSVLLLHRGHQLQEPNAVGNGQFQLLRVCGHVFLCPAIDQGGGFSSRPQGRAGRIHGGVAAAHHGHMAQRHVFSGLQVPQPADDRDHVATD</sequence>
<name>A0A645E0Y1_9ZZZZ</name>
<comment type="caution">
    <text evidence="1">The sequence shown here is derived from an EMBL/GenBank/DDBJ whole genome shotgun (WGS) entry which is preliminary data.</text>
</comment>
<gene>
    <name evidence="1" type="ORF">SDC9_142481</name>
</gene>
<dbReference type="AlphaFoldDB" id="A0A645E0Y1"/>
<protein>
    <submittedName>
        <fullName evidence="1">Uncharacterized protein</fullName>
    </submittedName>
</protein>
<reference evidence="1" key="1">
    <citation type="submission" date="2019-08" db="EMBL/GenBank/DDBJ databases">
        <authorList>
            <person name="Kucharzyk K."/>
            <person name="Murdoch R.W."/>
            <person name="Higgins S."/>
            <person name="Loffler F."/>
        </authorList>
    </citation>
    <scope>NUCLEOTIDE SEQUENCE</scope>
</reference>
<evidence type="ECO:0000313" key="1">
    <source>
        <dbReference type="EMBL" id="MPM95327.1"/>
    </source>
</evidence>
<dbReference type="EMBL" id="VSSQ01041840">
    <property type="protein sequence ID" value="MPM95327.1"/>
    <property type="molecule type" value="Genomic_DNA"/>
</dbReference>
<organism evidence="1">
    <name type="scientific">bioreactor metagenome</name>
    <dbReference type="NCBI Taxonomy" id="1076179"/>
    <lineage>
        <taxon>unclassified sequences</taxon>
        <taxon>metagenomes</taxon>
        <taxon>ecological metagenomes</taxon>
    </lineage>
</organism>
<accession>A0A645E0Y1</accession>
<proteinExistence type="predicted"/>